<dbReference type="OrthoDB" id="1715602at2759"/>
<evidence type="ECO:0000256" key="2">
    <source>
        <dbReference type="ARBA" id="ARBA00022723"/>
    </source>
</evidence>
<feature type="domain" description="HAT C-terminal dimerisation" evidence="6">
    <location>
        <begin position="263"/>
        <end position="342"/>
    </location>
</feature>
<comment type="subcellular location">
    <subcellularLocation>
        <location evidence="1">Nucleus</location>
    </subcellularLocation>
</comment>
<dbReference type="PANTHER" id="PTHR46481">
    <property type="entry name" value="ZINC FINGER BED DOMAIN-CONTAINING PROTEIN 4"/>
    <property type="match status" value="1"/>
</dbReference>
<comment type="caution">
    <text evidence="7">The sequence shown here is derived from an EMBL/GenBank/DDBJ whole genome shotgun (WGS) entry which is preliminary data.</text>
</comment>
<dbReference type="Proteomes" id="UP000765509">
    <property type="component" value="Unassembled WGS sequence"/>
</dbReference>
<keyword evidence="5" id="KW-0539">Nucleus</keyword>
<evidence type="ECO:0000256" key="1">
    <source>
        <dbReference type="ARBA" id="ARBA00004123"/>
    </source>
</evidence>
<dbReference type="InterPro" id="IPR012337">
    <property type="entry name" value="RNaseH-like_sf"/>
</dbReference>
<gene>
    <name evidence="7" type="ORF">O181_002415</name>
</gene>
<proteinExistence type="predicted"/>
<protein>
    <recommendedName>
        <fullName evidence="6">HAT C-terminal dimerisation domain-containing protein</fullName>
    </recommendedName>
</protein>
<evidence type="ECO:0000256" key="4">
    <source>
        <dbReference type="ARBA" id="ARBA00022833"/>
    </source>
</evidence>
<dbReference type="GO" id="GO:0005634">
    <property type="term" value="C:nucleus"/>
    <property type="evidence" value="ECO:0007669"/>
    <property type="project" value="UniProtKB-SubCell"/>
</dbReference>
<evidence type="ECO:0000259" key="6">
    <source>
        <dbReference type="Pfam" id="PF05699"/>
    </source>
</evidence>
<dbReference type="GO" id="GO:0008270">
    <property type="term" value="F:zinc ion binding"/>
    <property type="evidence" value="ECO:0007669"/>
    <property type="project" value="UniProtKB-KW"/>
</dbReference>
<keyword evidence="4" id="KW-0862">Zinc</keyword>
<dbReference type="EMBL" id="AVOT02000399">
    <property type="protein sequence ID" value="MBW0462700.1"/>
    <property type="molecule type" value="Genomic_DNA"/>
</dbReference>
<accession>A0A9Q3GCU0</accession>
<dbReference type="Pfam" id="PF05699">
    <property type="entry name" value="Dimer_Tnp_hAT"/>
    <property type="match status" value="1"/>
</dbReference>
<evidence type="ECO:0000256" key="5">
    <source>
        <dbReference type="ARBA" id="ARBA00023242"/>
    </source>
</evidence>
<sequence length="353" mass="39722">MAISNLINPPDGQHMRYHSIISCITRLASYMKQSPQRREKFIGTVNLLYDGSQPTNATTLLTPVSTRWNSTYDKLKRALTLKDACKQYSLPESMEAYQLTTHKWEKLSTIVKFLQPLYEATMIICGSSDPTINQALPLYILLIKRIEQACAQYDVAPLGPEASAMTLRLTKYLKQLLIKNPVICATILDPLCKLKFLSTHEEILAKFGTSSLKLAVIFEEDARSHFTLSSSQTMDSVNHNISTGLFEEMYPLSLPKGNTVEIEVQRYLAEPPEPKETDILIFWKSRGTVFPTLANMACKYLAIAATSAPSERVFSSGRKIVTYQSSTLSSMHVEQLAFVKDWGRIFGPIYSLD</sequence>
<dbReference type="SUPFAM" id="SSF53098">
    <property type="entry name" value="Ribonuclease H-like"/>
    <property type="match status" value="1"/>
</dbReference>
<organism evidence="7 8">
    <name type="scientific">Austropuccinia psidii MF-1</name>
    <dbReference type="NCBI Taxonomy" id="1389203"/>
    <lineage>
        <taxon>Eukaryota</taxon>
        <taxon>Fungi</taxon>
        <taxon>Dikarya</taxon>
        <taxon>Basidiomycota</taxon>
        <taxon>Pucciniomycotina</taxon>
        <taxon>Pucciniomycetes</taxon>
        <taxon>Pucciniales</taxon>
        <taxon>Sphaerophragmiaceae</taxon>
        <taxon>Austropuccinia</taxon>
    </lineage>
</organism>
<keyword evidence="8" id="KW-1185">Reference proteome</keyword>
<keyword evidence="2" id="KW-0479">Metal-binding</keyword>
<evidence type="ECO:0000256" key="3">
    <source>
        <dbReference type="ARBA" id="ARBA00022771"/>
    </source>
</evidence>
<dbReference type="GO" id="GO:0046983">
    <property type="term" value="F:protein dimerization activity"/>
    <property type="evidence" value="ECO:0007669"/>
    <property type="project" value="InterPro"/>
</dbReference>
<reference evidence="7" key="1">
    <citation type="submission" date="2021-03" db="EMBL/GenBank/DDBJ databases">
        <title>Draft genome sequence of rust myrtle Austropuccinia psidii MF-1, a brazilian biotype.</title>
        <authorList>
            <person name="Quecine M.C."/>
            <person name="Pachon D.M.R."/>
            <person name="Bonatelli M.L."/>
            <person name="Correr F.H."/>
            <person name="Franceschini L.M."/>
            <person name="Leite T.F."/>
            <person name="Margarido G.R.A."/>
            <person name="Almeida C.A."/>
            <person name="Ferrarezi J.A."/>
            <person name="Labate C.A."/>
        </authorList>
    </citation>
    <scope>NUCLEOTIDE SEQUENCE</scope>
    <source>
        <strain evidence="7">MF-1</strain>
    </source>
</reference>
<dbReference type="AlphaFoldDB" id="A0A9Q3GCU0"/>
<keyword evidence="3" id="KW-0863">Zinc-finger</keyword>
<evidence type="ECO:0000313" key="7">
    <source>
        <dbReference type="EMBL" id="MBW0462700.1"/>
    </source>
</evidence>
<name>A0A9Q3GCU0_9BASI</name>
<dbReference type="PANTHER" id="PTHR46481:SF10">
    <property type="entry name" value="ZINC FINGER BED DOMAIN-CONTAINING PROTEIN 39"/>
    <property type="match status" value="1"/>
</dbReference>
<dbReference type="InterPro" id="IPR052035">
    <property type="entry name" value="ZnF_BED_domain_contain"/>
</dbReference>
<dbReference type="InterPro" id="IPR008906">
    <property type="entry name" value="HATC_C_dom"/>
</dbReference>
<evidence type="ECO:0000313" key="8">
    <source>
        <dbReference type="Proteomes" id="UP000765509"/>
    </source>
</evidence>